<keyword evidence="5" id="KW-0378">Hydrolase</keyword>
<protein>
    <recommendedName>
        <fullName evidence="3">adenosine deaminase</fullName>
        <ecNumber evidence="3">3.5.4.4</ecNumber>
    </recommendedName>
</protein>
<comment type="caution">
    <text evidence="9">The sequence shown here is derived from an EMBL/GenBank/DDBJ whole genome shotgun (WGS) entry which is preliminary data.</text>
</comment>
<gene>
    <name evidence="9" type="primary">add_1</name>
    <name evidence="9" type="ORF">Lwor_1069</name>
</gene>
<dbReference type="InterPro" id="IPR001365">
    <property type="entry name" value="A_deaminase_dom"/>
</dbReference>
<dbReference type="OrthoDB" id="105475at2"/>
<name>A0A0W1AFP8_9GAMM</name>
<evidence type="ECO:0000259" key="8">
    <source>
        <dbReference type="Pfam" id="PF00962"/>
    </source>
</evidence>
<feature type="domain" description="Adenosine deaminase" evidence="8">
    <location>
        <begin position="217"/>
        <end position="441"/>
    </location>
</feature>
<evidence type="ECO:0000256" key="4">
    <source>
        <dbReference type="ARBA" id="ARBA00022723"/>
    </source>
</evidence>
<evidence type="ECO:0000256" key="1">
    <source>
        <dbReference type="ARBA" id="ARBA00001947"/>
    </source>
</evidence>
<dbReference type="GO" id="GO:0043103">
    <property type="term" value="P:hypoxanthine salvage"/>
    <property type="evidence" value="ECO:0007669"/>
    <property type="project" value="TreeGrafter"/>
</dbReference>
<reference evidence="9 10" key="1">
    <citation type="submission" date="2015-11" db="EMBL/GenBank/DDBJ databases">
        <title>Genomic analysis of 38 Legionella species identifies large and diverse effector repertoires.</title>
        <authorList>
            <person name="Burstein D."/>
            <person name="Amaro F."/>
            <person name="Zusman T."/>
            <person name="Lifshitz Z."/>
            <person name="Cohen O."/>
            <person name="Gilbert J.A."/>
            <person name="Pupko T."/>
            <person name="Shuman H.A."/>
            <person name="Segal G."/>
        </authorList>
    </citation>
    <scope>NUCLEOTIDE SEQUENCE [LARGE SCALE GENOMIC DNA]</scope>
    <source>
        <strain evidence="9 10">ATCC 49508</strain>
    </source>
</reference>
<dbReference type="GO" id="GO:0005829">
    <property type="term" value="C:cytosol"/>
    <property type="evidence" value="ECO:0007669"/>
    <property type="project" value="TreeGrafter"/>
</dbReference>
<evidence type="ECO:0000256" key="7">
    <source>
        <dbReference type="SAM" id="SignalP"/>
    </source>
</evidence>
<dbReference type="EC" id="3.5.4.4" evidence="3"/>
<dbReference type="EMBL" id="LNZC01000011">
    <property type="protein sequence ID" value="KTD80161.1"/>
    <property type="molecule type" value="Genomic_DNA"/>
</dbReference>
<dbReference type="Gene3D" id="3.20.20.140">
    <property type="entry name" value="Metal-dependent hydrolases"/>
    <property type="match status" value="1"/>
</dbReference>
<evidence type="ECO:0000256" key="3">
    <source>
        <dbReference type="ARBA" id="ARBA00012784"/>
    </source>
</evidence>
<keyword evidence="4" id="KW-0479">Metal-binding</keyword>
<evidence type="ECO:0000256" key="6">
    <source>
        <dbReference type="ARBA" id="ARBA00022833"/>
    </source>
</evidence>
<dbReference type="InterPro" id="IPR006330">
    <property type="entry name" value="Ado/ade_deaminase"/>
</dbReference>
<evidence type="ECO:0000313" key="10">
    <source>
        <dbReference type="Proteomes" id="UP000054662"/>
    </source>
</evidence>
<evidence type="ECO:0000256" key="2">
    <source>
        <dbReference type="ARBA" id="ARBA00006676"/>
    </source>
</evidence>
<dbReference type="GO" id="GO:0046872">
    <property type="term" value="F:metal ion binding"/>
    <property type="evidence" value="ECO:0007669"/>
    <property type="project" value="UniProtKB-KW"/>
</dbReference>
<dbReference type="STRING" id="45076.Lwor_1069"/>
<dbReference type="GO" id="GO:0004000">
    <property type="term" value="F:adenosine deaminase activity"/>
    <property type="evidence" value="ECO:0007669"/>
    <property type="project" value="UniProtKB-ARBA"/>
</dbReference>
<evidence type="ECO:0000256" key="5">
    <source>
        <dbReference type="ARBA" id="ARBA00022801"/>
    </source>
</evidence>
<dbReference type="GO" id="GO:0006154">
    <property type="term" value="P:adenosine catabolic process"/>
    <property type="evidence" value="ECO:0007669"/>
    <property type="project" value="TreeGrafter"/>
</dbReference>
<dbReference type="GO" id="GO:0046103">
    <property type="term" value="P:inosine biosynthetic process"/>
    <property type="evidence" value="ECO:0007669"/>
    <property type="project" value="TreeGrafter"/>
</dbReference>
<accession>A0A0W1AFP8</accession>
<dbReference type="Pfam" id="PF00962">
    <property type="entry name" value="A_deaminase"/>
    <property type="match status" value="1"/>
</dbReference>
<comment type="similarity">
    <text evidence="2">Belongs to the metallo-dependent hydrolases superfamily. Adenosine and AMP deaminases family.</text>
</comment>
<dbReference type="PANTHER" id="PTHR11409:SF43">
    <property type="entry name" value="ADENOSINE DEAMINASE"/>
    <property type="match status" value="1"/>
</dbReference>
<organism evidence="9 10">
    <name type="scientific">Legionella worsleiensis</name>
    <dbReference type="NCBI Taxonomy" id="45076"/>
    <lineage>
        <taxon>Bacteria</taxon>
        <taxon>Pseudomonadati</taxon>
        <taxon>Pseudomonadota</taxon>
        <taxon>Gammaproteobacteria</taxon>
        <taxon>Legionellales</taxon>
        <taxon>Legionellaceae</taxon>
        <taxon>Legionella</taxon>
    </lineage>
</organism>
<dbReference type="SUPFAM" id="SSF51556">
    <property type="entry name" value="Metallo-dependent hydrolases"/>
    <property type="match status" value="1"/>
</dbReference>
<dbReference type="InterPro" id="IPR032466">
    <property type="entry name" value="Metal_Hydrolase"/>
</dbReference>
<keyword evidence="6" id="KW-0862">Zinc</keyword>
<feature type="chain" id="PRO_5006919738" description="adenosine deaminase" evidence="7">
    <location>
        <begin position="22"/>
        <end position="491"/>
    </location>
</feature>
<keyword evidence="7" id="KW-0732">Signal</keyword>
<dbReference type="PATRIC" id="fig|45076.6.peg.1163"/>
<comment type="cofactor">
    <cofactor evidence="1">
        <name>Zn(2+)</name>
        <dbReference type="ChEBI" id="CHEBI:29105"/>
    </cofactor>
</comment>
<evidence type="ECO:0000313" key="9">
    <source>
        <dbReference type="EMBL" id="KTD80161.1"/>
    </source>
</evidence>
<dbReference type="RefSeq" id="WP_058492884.1">
    <property type="nucleotide sequence ID" value="NZ_CBCRUR010000009.1"/>
</dbReference>
<dbReference type="Proteomes" id="UP000054662">
    <property type="component" value="Unassembled WGS sequence"/>
</dbReference>
<sequence length="491" mass="55748">MNINNYLSLFFAFFFCFPAHAHVTDYFNQIKTDPNALYEFFKNMPKGGELHYHLAGGPYPETMITMAAKNDYCLDLSTLSVNKSATPCAGLMLGELSQKPELYASVVRAWSLKDFIPGKETGHDHFFSSFMKFMPIVIDYRPQLIADVIKTAADQNEHYLEIMDITDNANSLRFGDLIKNAKQFEQKKNILLANKEFVQNVEHTVAESDRVLDEAYKELGCKTTPDANACQVKVKILYYVLREQPIDNVFAQALNAFAAVHLSKGNLAGVNLVQPEDGIISLRDYHQQMQIFNYLHRQYPDVPISLHAGELAPESVTPKDLRFHIHDALIIGQAQRIGHGVSISYENNAEETLDYMAKHQIPVEINLISNQKLLNVSGPNHPLNFYLKHHVPVVLSTDDEGILRTDLTRQYVEAVLNHGLNYPTLKQINRNTLTYAFLPGKSLWSNAETAEPVAECKVLNSLECLKFINYNEKAKLQWNLEQKLTAFENTF</sequence>
<dbReference type="AlphaFoldDB" id="A0A0W1AFP8"/>
<feature type="signal peptide" evidence="7">
    <location>
        <begin position="1"/>
        <end position="21"/>
    </location>
</feature>
<dbReference type="PANTHER" id="PTHR11409">
    <property type="entry name" value="ADENOSINE DEAMINASE"/>
    <property type="match status" value="1"/>
</dbReference>
<proteinExistence type="inferred from homology"/>
<keyword evidence="10" id="KW-1185">Reference proteome</keyword>